<keyword evidence="5" id="KW-1185">Reference proteome</keyword>
<accession>A0ABQ3IHX0</accession>
<dbReference type="InterPro" id="IPR052558">
    <property type="entry name" value="Siderophore_Hydrolase_D"/>
</dbReference>
<protein>
    <submittedName>
        <fullName evidence="4">Esterase</fullName>
    </submittedName>
</protein>
<reference evidence="5" key="1">
    <citation type="journal article" date="2019" name="Int. J. Syst. Evol. Microbiol.">
        <title>The Global Catalogue of Microorganisms (GCM) 10K type strain sequencing project: providing services to taxonomists for standard genome sequencing and annotation.</title>
        <authorList>
            <consortium name="The Broad Institute Genomics Platform"/>
            <consortium name="The Broad Institute Genome Sequencing Center for Infectious Disease"/>
            <person name="Wu L."/>
            <person name="Ma J."/>
        </authorList>
    </citation>
    <scope>NUCLEOTIDE SEQUENCE [LARGE SCALE GENOMIC DNA]</scope>
    <source>
        <strain evidence="5">CGMCC 1.15922</strain>
    </source>
</reference>
<dbReference type="EMBL" id="BNAH01000004">
    <property type="protein sequence ID" value="GHE84252.1"/>
    <property type="molecule type" value="Genomic_DNA"/>
</dbReference>
<feature type="chain" id="PRO_5045559552" evidence="3">
    <location>
        <begin position="20"/>
        <end position="278"/>
    </location>
</feature>
<proteinExistence type="inferred from homology"/>
<dbReference type="InterPro" id="IPR000801">
    <property type="entry name" value="Esterase-like"/>
</dbReference>
<comment type="caution">
    <text evidence="4">The sequence shown here is derived from an EMBL/GenBank/DDBJ whole genome shotgun (WGS) entry which is preliminary data.</text>
</comment>
<dbReference type="InterPro" id="IPR029058">
    <property type="entry name" value="AB_hydrolase_fold"/>
</dbReference>
<dbReference type="PANTHER" id="PTHR40841:SF2">
    <property type="entry name" value="SIDEROPHORE-DEGRADING ESTERASE (EUROFUNG)"/>
    <property type="match status" value="1"/>
</dbReference>
<dbReference type="RefSeq" id="WP_189377175.1">
    <property type="nucleotide sequence ID" value="NZ_BNAH01000004.1"/>
</dbReference>
<dbReference type="Gene3D" id="3.40.50.1820">
    <property type="entry name" value="alpha/beta hydrolase"/>
    <property type="match status" value="1"/>
</dbReference>
<evidence type="ECO:0000256" key="1">
    <source>
        <dbReference type="ARBA" id="ARBA00005622"/>
    </source>
</evidence>
<keyword evidence="2" id="KW-0378">Hydrolase</keyword>
<keyword evidence="3" id="KW-0732">Signal</keyword>
<name>A0ABQ3IHX0_9GAMM</name>
<feature type="signal peptide" evidence="3">
    <location>
        <begin position="1"/>
        <end position="19"/>
    </location>
</feature>
<comment type="similarity">
    <text evidence="1">Belongs to the esterase D family.</text>
</comment>
<dbReference type="PANTHER" id="PTHR40841">
    <property type="entry name" value="SIDEROPHORE TRIACETYLFUSARININE C ESTERASE"/>
    <property type="match status" value="1"/>
</dbReference>
<organism evidence="4 5">
    <name type="scientific">Thalassotalea profundi</name>
    <dbReference type="NCBI Taxonomy" id="2036687"/>
    <lineage>
        <taxon>Bacteria</taxon>
        <taxon>Pseudomonadati</taxon>
        <taxon>Pseudomonadota</taxon>
        <taxon>Gammaproteobacteria</taxon>
        <taxon>Alteromonadales</taxon>
        <taxon>Colwelliaceae</taxon>
        <taxon>Thalassotalea</taxon>
    </lineage>
</organism>
<sequence>MRLILAFYLLCCLLTNANALTITNTNNFTSSELSIGEKVEFHSTILNEKRVLNIYLPESYKKNSTKQYPVIYLLDGSIEEDFIHIAGLVQFNSFSWINNIPETIVVGIANIDRKRDFTFKSTNSIDLKELPTSGGSAYFIQFIANELQPLIDSNYRTNKTKTLIGQSLGGLLATEILFKTPYLFDHYIIISPSLWWNDESLLKVTPKYLKAPQSVYIGVGKEGDVMERVAESLYQKVNKSSPTSTKIFFNYFEKLSHGDTLHLAIYDAFEKIFKKTKS</sequence>
<evidence type="ECO:0000313" key="5">
    <source>
        <dbReference type="Proteomes" id="UP000626370"/>
    </source>
</evidence>
<gene>
    <name evidence="4" type="ORF">GCM10011501_11070</name>
</gene>
<dbReference type="Proteomes" id="UP000626370">
    <property type="component" value="Unassembled WGS sequence"/>
</dbReference>
<evidence type="ECO:0000313" key="4">
    <source>
        <dbReference type="EMBL" id="GHE84252.1"/>
    </source>
</evidence>
<evidence type="ECO:0000256" key="2">
    <source>
        <dbReference type="ARBA" id="ARBA00022801"/>
    </source>
</evidence>
<dbReference type="SUPFAM" id="SSF53474">
    <property type="entry name" value="alpha/beta-Hydrolases"/>
    <property type="match status" value="1"/>
</dbReference>
<evidence type="ECO:0000256" key="3">
    <source>
        <dbReference type="SAM" id="SignalP"/>
    </source>
</evidence>
<dbReference type="Pfam" id="PF00756">
    <property type="entry name" value="Esterase"/>
    <property type="match status" value="1"/>
</dbReference>